<feature type="region of interest" description="Disordered" evidence="5">
    <location>
        <begin position="138"/>
        <end position="179"/>
    </location>
</feature>
<evidence type="ECO:0000256" key="1">
    <source>
        <dbReference type="ARBA" id="ARBA00004555"/>
    </source>
</evidence>
<dbReference type="GO" id="GO:0006888">
    <property type="term" value="P:endoplasmic reticulum to Golgi vesicle-mediated transport"/>
    <property type="evidence" value="ECO:0007669"/>
    <property type="project" value="TreeGrafter"/>
</dbReference>
<keyword evidence="2" id="KW-0333">Golgi apparatus</keyword>
<comment type="subcellular location">
    <subcellularLocation>
        <location evidence="1">Golgi apparatus</location>
    </subcellularLocation>
</comment>
<dbReference type="GO" id="GO:0007030">
    <property type="term" value="P:Golgi organization"/>
    <property type="evidence" value="ECO:0007669"/>
    <property type="project" value="TreeGrafter"/>
</dbReference>
<dbReference type="OrthoDB" id="425925at2759"/>
<feature type="compositionally biased region" description="Polar residues" evidence="5">
    <location>
        <begin position="283"/>
        <end position="295"/>
    </location>
</feature>
<evidence type="ECO:0000313" key="8">
    <source>
        <dbReference type="Proteomes" id="UP000076842"/>
    </source>
</evidence>
<dbReference type="InterPro" id="IPR019459">
    <property type="entry name" value="GRAB"/>
</dbReference>
<dbReference type="PANTHER" id="PTHR18921:SF2">
    <property type="entry name" value="THYROID RECEPTOR-INTERACTING PROTEIN 11"/>
    <property type="match status" value="1"/>
</dbReference>
<evidence type="ECO:0000256" key="5">
    <source>
        <dbReference type="SAM" id="MobiDB-lite"/>
    </source>
</evidence>
<keyword evidence="8" id="KW-1185">Reference proteome</keyword>
<feature type="domain" description="GRIP" evidence="6">
    <location>
        <begin position="89"/>
        <end position="140"/>
    </location>
</feature>
<dbReference type="EMBL" id="KV424010">
    <property type="protein sequence ID" value="KZT54617.1"/>
    <property type="molecule type" value="Genomic_DNA"/>
</dbReference>
<feature type="compositionally biased region" description="Low complexity" evidence="5">
    <location>
        <begin position="196"/>
        <end position="234"/>
    </location>
</feature>
<accession>A0A165EDD0</accession>
<dbReference type="STRING" id="1353952.A0A165EDD0"/>
<evidence type="ECO:0000256" key="3">
    <source>
        <dbReference type="ARBA" id="ARBA00023054"/>
    </source>
</evidence>
<dbReference type="GO" id="GO:0005794">
    <property type="term" value="C:Golgi apparatus"/>
    <property type="evidence" value="ECO:0007669"/>
    <property type="project" value="UniProtKB-SubCell"/>
</dbReference>
<feature type="compositionally biased region" description="Low complexity" evidence="5">
    <location>
        <begin position="141"/>
        <end position="172"/>
    </location>
</feature>
<evidence type="ECO:0000256" key="2">
    <source>
        <dbReference type="ARBA" id="ARBA00023034"/>
    </source>
</evidence>
<feature type="region of interest" description="Disordered" evidence="5">
    <location>
        <begin position="196"/>
        <end position="295"/>
    </location>
</feature>
<dbReference type="Pfam" id="PF10375">
    <property type="entry name" value="GRAB"/>
    <property type="match status" value="1"/>
</dbReference>
<keyword evidence="3 4" id="KW-0175">Coiled coil</keyword>
<dbReference type="AlphaFoldDB" id="A0A165EDD0"/>
<reference evidence="7 8" key="1">
    <citation type="journal article" date="2016" name="Mol. Biol. Evol.">
        <title>Comparative Genomics of Early-Diverging Mushroom-Forming Fungi Provides Insights into the Origins of Lignocellulose Decay Capabilities.</title>
        <authorList>
            <person name="Nagy L.G."/>
            <person name="Riley R."/>
            <person name="Tritt A."/>
            <person name="Adam C."/>
            <person name="Daum C."/>
            <person name="Floudas D."/>
            <person name="Sun H."/>
            <person name="Yadav J.S."/>
            <person name="Pangilinan J."/>
            <person name="Larsson K.H."/>
            <person name="Matsuura K."/>
            <person name="Barry K."/>
            <person name="Labutti K."/>
            <person name="Kuo R."/>
            <person name="Ohm R.A."/>
            <person name="Bhattacharya S.S."/>
            <person name="Shirouzu T."/>
            <person name="Yoshinaga Y."/>
            <person name="Martin F.M."/>
            <person name="Grigoriev I.V."/>
            <person name="Hibbett D.S."/>
        </authorList>
    </citation>
    <scope>NUCLEOTIDE SEQUENCE [LARGE SCALE GENOMIC DNA]</scope>
    <source>
        <strain evidence="7 8">HHB12733</strain>
    </source>
</reference>
<gene>
    <name evidence="7" type="ORF">CALCODRAFT_499551</name>
</gene>
<dbReference type="PANTHER" id="PTHR18921">
    <property type="entry name" value="MYOSIN HEAVY CHAIN - RELATED"/>
    <property type="match status" value="1"/>
</dbReference>
<dbReference type="InParanoid" id="A0A165EDD0"/>
<dbReference type="InterPro" id="IPR000237">
    <property type="entry name" value="GRIP_dom"/>
</dbReference>
<dbReference type="Proteomes" id="UP000076842">
    <property type="component" value="Unassembled WGS sequence"/>
</dbReference>
<name>A0A165EDD0_9BASI</name>
<organism evidence="7 8">
    <name type="scientific">Calocera cornea HHB12733</name>
    <dbReference type="NCBI Taxonomy" id="1353952"/>
    <lineage>
        <taxon>Eukaryota</taxon>
        <taxon>Fungi</taxon>
        <taxon>Dikarya</taxon>
        <taxon>Basidiomycota</taxon>
        <taxon>Agaricomycotina</taxon>
        <taxon>Dacrymycetes</taxon>
        <taxon>Dacrymycetales</taxon>
        <taxon>Dacrymycetaceae</taxon>
        <taxon>Calocera</taxon>
    </lineage>
</organism>
<proteinExistence type="predicted"/>
<evidence type="ECO:0000256" key="4">
    <source>
        <dbReference type="SAM" id="Coils"/>
    </source>
</evidence>
<dbReference type="PROSITE" id="PS50913">
    <property type="entry name" value="GRIP"/>
    <property type="match status" value="1"/>
</dbReference>
<protein>
    <recommendedName>
        <fullName evidence="6">GRIP domain-containing protein</fullName>
    </recommendedName>
</protein>
<evidence type="ECO:0000259" key="6">
    <source>
        <dbReference type="PROSITE" id="PS50913"/>
    </source>
</evidence>
<evidence type="ECO:0000313" key="7">
    <source>
        <dbReference type="EMBL" id="KZT54617.1"/>
    </source>
</evidence>
<dbReference type="GO" id="GO:0031267">
    <property type="term" value="F:small GTPase binding"/>
    <property type="evidence" value="ECO:0007669"/>
    <property type="project" value="TreeGrafter"/>
</dbReference>
<sequence length="295" mass="31011">MAAKESELRVATAELSAQLASVSSALVEYKARTQKAEAALAQSANSSTRCAELEKEVKEKNLLIGKLRHEAVIINEHLTEALRRLRKSSSENNVDRRLITNTLLAFLSTPRADSKRFEMLTLLASVLGWNDDERARAGLQRATPTPTSSSGRRVPSSSRGSVSGASSERGGSTPATDETESFSKMWVEFLLKESSQPLSPPSSATSLPGLSPVSHSPSPTPTVSSFSGLLSPSSNVFTPLPSVNEANAGNPFFAGGGGALGLGPAPNARSPPVGTVGLPRIGSWSSQNGSSERKL</sequence>
<feature type="coiled-coil region" evidence="4">
    <location>
        <begin position="36"/>
        <end position="70"/>
    </location>
</feature>